<dbReference type="InterPro" id="IPR028098">
    <property type="entry name" value="Glyco_trans_4-like_N"/>
</dbReference>
<accession>A0A1G1Y3B2</accession>
<protein>
    <recommendedName>
        <fullName evidence="5">Glycosyl transferase family 1 domain-containing protein</fullName>
    </recommendedName>
</protein>
<dbReference type="CDD" id="cd03801">
    <property type="entry name" value="GT4_PimA-like"/>
    <property type="match status" value="1"/>
</dbReference>
<dbReference type="Proteomes" id="UP000178747">
    <property type="component" value="Unassembled WGS sequence"/>
</dbReference>
<feature type="domain" description="Glycosyl transferase family 1" evidence="1">
    <location>
        <begin position="178"/>
        <end position="333"/>
    </location>
</feature>
<feature type="domain" description="Glycosyltransferase subfamily 4-like N-terminal" evidence="2">
    <location>
        <begin position="52"/>
        <end position="168"/>
    </location>
</feature>
<evidence type="ECO:0000259" key="1">
    <source>
        <dbReference type="Pfam" id="PF00534"/>
    </source>
</evidence>
<reference evidence="3 4" key="1">
    <citation type="journal article" date="2016" name="Nat. Commun.">
        <title>Thousands of microbial genomes shed light on interconnected biogeochemical processes in an aquifer system.</title>
        <authorList>
            <person name="Anantharaman K."/>
            <person name="Brown C.T."/>
            <person name="Hug L.A."/>
            <person name="Sharon I."/>
            <person name="Castelle C.J."/>
            <person name="Probst A.J."/>
            <person name="Thomas B.C."/>
            <person name="Singh A."/>
            <person name="Wilkins M.J."/>
            <person name="Karaoz U."/>
            <person name="Brodie E.L."/>
            <person name="Williams K.H."/>
            <person name="Hubbard S.S."/>
            <person name="Banfield J.F."/>
        </authorList>
    </citation>
    <scope>NUCLEOTIDE SEQUENCE [LARGE SCALE GENOMIC DNA]</scope>
</reference>
<dbReference type="Gene3D" id="3.40.50.2000">
    <property type="entry name" value="Glycogen Phosphorylase B"/>
    <property type="match status" value="2"/>
</dbReference>
<dbReference type="Pfam" id="PF13439">
    <property type="entry name" value="Glyco_transf_4"/>
    <property type="match status" value="1"/>
</dbReference>
<dbReference type="AlphaFoldDB" id="A0A1G1Y3B2"/>
<dbReference type="EMBL" id="MHIH01000066">
    <property type="protein sequence ID" value="OGY46833.1"/>
    <property type="molecule type" value="Genomic_DNA"/>
</dbReference>
<dbReference type="InterPro" id="IPR001296">
    <property type="entry name" value="Glyco_trans_1"/>
</dbReference>
<dbReference type="SUPFAM" id="SSF53756">
    <property type="entry name" value="UDP-Glycosyltransferase/glycogen phosphorylase"/>
    <property type="match status" value="1"/>
</dbReference>
<name>A0A1G1Y3B2_9BACT</name>
<comment type="caution">
    <text evidence="3">The sequence shown here is derived from an EMBL/GenBank/DDBJ whole genome shotgun (WGS) entry which is preliminary data.</text>
</comment>
<dbReference type="Pfam" id="PF00534">
    <property type="entry name" value="Glycos_transf_1"/>
    <property type="match status" value="1"/>
</dbReference>
<dbReference type="InterPro" id="IPR050194">
    <property type="entry name" value="Glycosyltransferase_grp1"/>
</dbReference>
<organism evidence="3 4">
    <name type="scientific">Candidatus Buchananbacteria bacterium RIFCSPHIGHO2_02_FULL_38_8</name>
    <dbReference type="NCBI Taxonomy" id="1797538"/>
    <lineage>
        <taxon>Bacteria</taxon>
        <taxon>Candidatus Buchananiibacteriota</taxon>
    </lineage>
</organism>
<proteinExistence type="predicted"/>
<sequence length="360" mass="41360">MISTDNTLLGQKGIGDAIERHQEYAKQVERLDILVLAKKKQAAKQIASNFLAEPIYFWGHKKKAEEFWKKYQYNLIVCQDPFITGSLGVYLKNKFKVKLIIHFHGDFFDNPYWLKEHWRHRIYKRMAEKNIHQADSIRVVSEGIKEKLIKKGVAPQDIFKISTPVNLDKFESGGLAGKQGRKIVLTVGRIVEAKDFPTLIKAAEIIFSQVPDFEWRIIGVGPLSKKFKRATKNQPYIKWLGHIDHQDLVKYYQTASLVAMTSDNESFGKVFLEAAMSKKPAVATDTVGAREIIEDGISGYIVPIKDFKRAAERIIYLLNNQDVLEQMGQQAYEIVRRKFDWQKNIDAIISMWKQTIGGNV</sequence>
<evidence type="ECO:0000259" key="2">
    <source>
        <dbReference type="Pfam" id="PF13439"/>
    </source>
</evidence>
<dbReference type="PANTHER" id="PTHR45947:SF3">
    <property type="entry name" value="SULFOQUINOVOSYL TRANSFERASE SQD2"/>
    <property type="match status" value="1"/>
</dbReference>
<evidence type="ECO:0008006" key="5">
    <source>
        <dbReference type="Google" id="ProtNLM"/>
    </source>
</evidence>
<evidence type="ECO:0000313" key="3">
    <source>
        <dbReference type="EMBL" id="OGY46833.1"/>
    </source>
</evidence>
<dbReference type="GO" id="GO:0016757">
    <property type="term" value="F:glycosyltransferase activity"/>
    <property type="evidence" value="ECO:0007669"/>
    <property type="project" value="InterPro"/>
</dbReference>
<dbReference type="PANTHER" id="PTHR45947">
    <property type="entry name" value="SULFOQUINOVOSYL TRANSFERASE SQD2"/>
    <property type="match status" value="1"/>
</dbReference>
<evidence type="ECO:0000313" key="4">
    <source>
        <dbReference type="Proteomes" id="UP000178747"/>
    </source>
</evidence>
<gene>
    <name evidence="3" type="ORF">A3J62_03665</name>
</gene>